<reference evidence="7" key="1">
    <citation type="journal article" date="2020" name="Nat. Commun.">
        <title>Large-scale genome sequencing of mycorrhizal fungi provides insights into the early evolution of symbiotic traits.</title>
        <authorList>
            <person name="Miyauchi S."/>
            <person name="Kiss E."/>
            <person name="Kuo A."/>
            <person name="Drula E."/>
            <person name="Kohler A."/>
            <person name="Sanchez-Garcia M."/>
            <person name="Morin E."/>
            <person name="Andreopoulos B."/>
            <person name="Barry K.W."/>
            <person name="Bonito G."/>
            <person name="Buee M."/>
            <person name="Carver A."/>
            <person name="Chen C."/>
            <person name="Cichocki N."/>
            <person name="Clum A."/>
            <person name="Culley D."/>
            <person name="Crous P.W."/>
            <person name="Fauchery L."/>
            <person name="Girlanda M."/>
            <person name="Hayes R.D."/>
            <person name="Keri Z."/>
            <person name="LaButti K."/>
            <person name="Lipzen A."/>
            <person name="Lombard V."/>
            <person name="Magnuson J."/>
            <person name="Maillard F."/>
            <person name="Murat C."/>
            <person name="Nolan M."/>
            <person name="Ohm R.A."/>
            <person name="Pangilinan J."/>
            <person name="Pereira M.F."/>
            <person name="Perotto S."/>
            <person name="Peter M."/>
            <person name="Pfister S."/>
            <person name="Riley R."/>
            <person name="Sitrit Y."/>
            <person name="Stielow J.B."/>
            <person name="Szollosi G."/>
            <person name="Zifcakova L."/>
            <person name="Stursova M."/>
            <person name="Spatafora J.W."/>
            <person name="Tedersoo L."/>
            <person name="Vaario L.M."/>
            <person name="Yamada A."/>
            <person name="Yan M."/>
            <person name="Wang P."/>
            <person name="Xu J."/>
            <person name="Bruns T."/>
            <person name="Baldrian P."/>
            <person name="Vilgalys R."/>
            <person name="Dunand C."/>
            <person name="Henrissat B."/>
            <person name="Grigoriev I.V."/>
            <person name="Hibbett D."/>
            <person name="Nagy L.G."/>
            <person name="Martin F.M."/>
        </authorList>
    </citation>
    <scope>NUCLEOTIDE SEQUENCE</scope>
    <source>
        <strain evidence="7">UP504</strain>
    </source>
</reference>
<dbReference type="GO" id="GO:0031931">
    <property type="term" value="C:TORC1 complex"/>
    <property type="evidence" value="ECO:0007669"/>
    <property type="project" value="InterPro"/>
</dbReference>
<name>A0A9P6AXM4_9AGAM</name>
<feature type="compositionally biased region" description="Polar residues" evidence="5">
    <location>
        <begin position="28"/>
        <end position="62"/>
    </location>
</feature>
<feature type="region of interest" description="Disordered" evidence="5">
    <location>
        <begin position="485"/>
        <end position="519"/>
    </location>
</feature>
<organism evidence="7 8">
    <name type="scientific">Hydnum rufescens UP504</name>
    <dbReference type="NCBI Taxonomy" id="1448309"/>
    <lineage>
        <taxon>Eukaryota</taxon>
        <taxon>Fungi</taxon>
        <taxon>Dikarya</taxon>
        <taxon>Basidiomycota</taxon>
        <taxon>Agaricomycotina</taxon>
        <taxon>Agaricomycetes</taxon>
        <taxon>Cantharellales</taxon>
        <taxon>Hydnaceae</taxon>
        <taxon>Hydnum</taxon>
    </lineage>
</organism>
<accession>A0A9P6AXM4</accession>
<evidence type="ECO:0000256" key="2">
    <source>
        <dbReference type="ARBA" id="ARBA00022574"/>
    </source>
</evidence>
<dbReference type="GO" id="GO:0010506">
    <property type="term" value="P:regulation of autophagy"/>
    <property type="evidence" value="ECO:0007669"/>
    <property type="project" value="TreeGrafter"/>
</dbReference>
<dbReference type="InterPro" id="IPR011989">
    <property type="entry name" value="ARM-like"/>
</dbReference>
<sequence>MAYDGSDHLRGRDQSRSMYDWRGAPSHDSYSPSRSRTGNGTSDLEGSSTHTDTPSSAPQLQPSMPFFLSKRHLTCGNPIHTGRQTPSWRLNSRTLRTSQAALILCLNIGCDPPDVVKTQPGAVLECWVDPYSMPPSKALDAIGRNLQRQFENLNPRGKYKSYLDPSVDDFKSYMQNLRTRTKEERALVYYNGHGVPKPTSNGEFWVFNRNYTQYIPVSLNDFQEWIEAPSIFVWDCSAAGNILQNYIKFAQPKDEGTRSLYPDGNFPEKYAPLMDCIQLLACGADETLPMAPDLPADVFTSCLTSPIEMALRYFVLQNRLQNPDVTLDMVMRIPGDLKDRRTPLGELHWIFTAVTDTIAWSTFPHDLFRRLFRQDLMTASLFRNFLLAERIMRNYDCTPLSYPALPATHTHPMWNAWDLAVDACLAQLPHILRSIPASLDPPMSSENPTAGTAPISPPPTFDYTPSTFFAEHLTAFEVWLSRGGSAATTEGPRSRLRKSSSHETSNGPIRASDSSPSLVPRRPPDQLPILLQVLLSQAHRLRALILLSQFVDLGPWAVHLALEIGIFPYVQRLLQSPAPDVKPVLIFIWARIFAIDQSCQRDILRENGYEYFAKILAPQNASSLIIPNASEHRAMCAYILSVVARDHTEGQDKLFAFGVFDSCLHRLDDDDFLLRQWGALCIAQLWDAKDDIKAYGMEHSTHDKLMEMLHDVSPEVRAAAMYALGIFLGASGSSSDTRKGGGGTGGLLPFELRDQFRVEVAVGTRAMLAGRDDASPLVRKELLVLLSALVVEWRGWFVIAAWIYWEWDKGNRFASNDRRMDTLTTAADPRAARDFNHIREENRVLLSSFFTILSALFDLSVDPYPEVATMARIIVDYIMALLVESAFARLPSSTLNQFPRRSSEDETSLASHVGSPRSPSPFPRSRRPSLHVTPLSPGVSPAQYSTSPYRRGSLQRTDSMVSSSAISGPVTSALHGSENFPPIPVVPEPHLDLMSYVSPWNSNAQLRSLPTPSPPELPHKTPQNPGVALSPSWSSLSPPPSTFAPSTLVFPKKERVRNDNVRPNGPKARRTGFTPVDIFAAFVEEDLERQRARQSPYADEFPAYGRGGDHHRISNPALALGHPESIADILPFRSTFFDSSAEYYSEPQMRQAEVDEPGSESYNEQMFKRRNNERMVTETFQNAREADTLAWDKPVTSINNDMDVSHIIFHPTDTHLLVADDTNIITVWDWARKKRLNVFSNSNPVGTNITSLNFINEELQSMVLVGSADEIVRVYRNYENDRSSMELVTSFRALNDRIKVKRGSGMVLDWQQSNGILLASGDVRIVRVWDAHRELCLQDIPTHAASSVTSLASEADAGELFAVGHADGSLHIFDRRLRSGAVLRSCEGHQSWIQKVHWQSNGNRDLISASVDGTMCIWDVRSSVPTLIMNPQQRGLANLAIHDEANVFATTSAITPTLWRQQTMTVEALPYKYPTNPPPNALSRIVQQTGLHNPPSITYSPGTPALAFHPHEMIVASGSLDGTIRLYGTKLDNKTLSFELPLTLSPMMTDSS</sequence>
<dbReference type="GO" id="GO:0005737">
    <property type="term" value="C:cytoplasm"/>
    <property type="evidence" value="ECO:0007669"/>
    <property type="project" value="TreeGrafter"/>
</dbReference>
<evidence type="ECO:0000313" key="8">
    <source>
        <dbReference type="Proteomes" id="UP000886523"/>
    </source>
</evidence>
<dbReference type="InterPro" id="IPR016024">
    <property type="entry name" value="ARM-type_fold"/>
</dbReference>
<dbReference type="GO" id="GO:0030674">
    <property type="term" value="F:protein-macromolecule adaptor activity"/>
    <property type="evidence" value="ECO:0007669"/>
    <property type="project" value="TreeGrafter"/>
</dbReference>
<dbReference type="PANTHER" id="PTHR12848:SF16">
    <property type="entry name" value="REGULATORY-ASSOCIATED PROTEIN OF MTOR"/>
    <property type="match status" value="1"/>
</dbReference>
<dbReference type="Pfam" id="PF14538">
    <property type="entry name" value="Raptor_N"/>
    <property type="match status" value="1"/>
</dbReference>
<proteinExistence type="inferred from homology"/>
<dbReference type="Gene3D" id="2.130.10.10">
    <property type="entry name" value="YVTN repeat-like/Quinoprotein amine dehydrogenase"/>
    <property type="match status" value="2"/>
</dbReference>
<feature type="region of interest" description="Disordered" evidence="5">
    <location>
        <begin position="896"/>
        <end position="965"/>
    </location>
</feature>
<feature type="compositionally biased region" description="Polar residues" evidence="5">
    <location>
        <begin position="942"/>
        <end position="965"/>
    </location>
</feature>
<evidence type="ECO:0000256" key="4">
    <source>
        <dbReference type="PROSITE-ProRule" id="PRU00221"/>
    </source>
</evidence>
<feature type="compositionally biased region" description="Polar residues" evidence="5">
    <location>
        <begin position="502"/>
        <end position="517"/>
    </location>
</feature>
<dbReference type="InterPro" id="IPR019775">
    <property type="entry name" value="WD40_repeat_CS"/>
</dbReference>
<dbReference type="SUPFAM" id="SSF48371">
    <property type="entry name" value="ARM repeat"/>
    <property type="match status" value="1"/>
</dbReference>
<dbReference type="SMART" id="SM00320">
    <property type="entry name" value="WD40"/>
    <property type="match status" value="6"/>
</dbReference>
<dbReference type="InterPro" id="IPR036322">
    <property type="entry name" value="WD40_repeat_dom_sf"/>
</dbReference>
<dbReference type="Proteomes" id="UP000886523">
    <property type="component" value="Unassembled WGS sequence"/>
</dbReference>
<dbReference type="Pfam" id="PF00400">
    <property type="entry name" value="WD40"/>
    <property type="match status" value="2"/>
</dbReference>
<evidence type="ECO:0000256" key="5">
    <source>
        <dbReference type="SAM" id="MobiDB-lite"/>
    </source>
</evidence>
<evidence type="ECO:0000256" key="3">
    <source>
        <dbReference type="ARBA" id="ARBA00022737"/>
    </source>
</evidence>
<dbReference type="PANTHER" id="PTHR12848">
    <property type="entry name" value="REGULATORY-ASSOCIATED PROTEIN OF MTOR"/>
    <property type="match status" value="1"/>
</dbReference>
<evidence type="ECO:0000256" key="1">
    <source>
        <dbReference type="ARBA" id="ARBA00009257"/>
    </source>
</evidence>
<dbReference type="InterPro" id="IPR029347">
    <property type="entry name" value="Raptor_N"/>
</dbReference>
<dbReference type="GO" id="GO:0031929">
    <property type="term" value="P:TOR signaling"/>
    <property type="evidence" value="ECO:0007669"/>
    <property type="project" value="InterPro"/>
</dbReference>
<feature type="repeat" description="WD" evidence="4">
    <location>
        <begin position="1386"/>
        <end position="1428"/>
    </location>
</feature>
<dbReference type="PROSITE" id="PS00678">
    <property type="entry name" value="WD_REPEATS_1"/>
    <property type="match status" value="1"/>
</dbReference>
<dbReference type="Gene3D" id="1.25.10.10">
    <property type="entry name" value="Leucine-rich Repeat Variant"/>
    <property type="match status" value="1"/>
</dbReference>
<dbReference type="SUPFAM" id="SSF50978">
    <property type="entry name" value="WD40 repeat-like"/>
    <property type="match status" value="1"/>
</dbReference>
<dbReference type="PRINTS" id="PR01547">
    <property type="entry name" value="YEAST176DUF"/>
</dbReference>
<dbReference type="OrthoDB" id="10262360at2759"/>
<keyword evidence="2 4" id="KW-0853">WD repeat</keyword>
<comment type="similarity">
    <text evidence="1">Belongs to the WD repeat RAPTOR family.</text>
</comment>
<feature type="region of interest" description="Disordered" evidence="5">
    <location>
        <begin position="1"/>
        <end position="63"/>
    </location>
</feature>
<feature type="compositionally biased region" description="Basic and acidic residues" evidence="5">
    <location>
        <begin position="1"/>
        <end position="15"/>
    </location>
</feature>
<evidence type="ECO:0000259" key="6">
    <source>
        <dbReference type="SMART" id="SM01302"/>
    </source>
</evidence>
<dbReference type="PROSITE" id="PS50082">
    <property type="entry name" value="WD_REPEATS_2"/>
    <property type="match status" value="1"/>
</dbReference>
<gene>
    <name evidence="7" type="ORF">BS47DRAFT_1392928</name>
</gene>
<feature type="domain" description="Raptor N-terminal CASPase-like" evidence="6">
    <location>
        <begin position="94"/>
        <end position="247"/>
    </location>
</feature>
<protein>
    <recommendedName>
        <fullName evidence="6">Raptor N-terminal CASPase-like domain-containing protein</fullName>
    </recommendedName>
</protein>
<dbReference type="EMBL" id="MU128967">
    <property type="protein sequence ID" value="KAF9513881.1"/>
    <property type="molecule type" value="Genomic_DNA"/>
</dbReference>
<dbReference type="GO" id="GO:0009267">
    <property type="term" value="P:cellular response to starvation"/>
    <property type="evidence" value="ECO:0007669"/>
    <property type="project" value="TreeGrafter"/>
</dbReference>
<evidence type="ECO:0000313" key="7">
    <source>
        <dbReference type="EMBL" id="KAF9513881.1"/>
    </source>
</evidence>
<dbReference type="PROSITE" id="PS50294">
    <property type="entry name" value="WD_REPEATS_REGION"/>
    <property type="match status" value="1"/>
</dbReference>
<dbReference type="InterPro" id="IPR015943">
    <property type="entry name" value="WD40/YVTN_repeat-like_dom_sf"/>
</dbReference>
<dbReference type="GO" id="GO:0071230">
    <property type="term" value="P:cellular response to amino acid stimulus"/>
    <property type="evidence" value="ECO:0007669"/>
    <property type="project" value="TreeGrafter"/>
</dbReference>
<dbReference type="InterPro" id="IPR001680">
    <property type="entry name" value="WD40_rpt"/>
</dbReference>
<keyword evidence="3" id="KW-0677">Repeat</keyword>
<dbReference type="InterPro" id="IPR004083">
    <property type="entry name" value="Raptor"/>
</dbReference>
<keyword evidence="8" id="KW-1185">Reference proteome</keyword>
<dbReference type="SMART" id="SM01302">
    <property type="entry name" value="Raptor_N"/>
    <property type="match status" value="1"/>
</dbReference>
<dbReference type="GO" id="GO:0030307">
    <property type="term" value="P:positive regulation of cell growth"/>
    <property type="evidence" value="ECO:0007669"/>
    <property type="project" value="TreeGrafter"/>
</dbReference>
<feature type="region of interest" description="Disordered" evidence="5">
    <location>
        <begin position="1007"/>
        <end position="1035"/>
    </location>
</feature>
<comment type="caution">
    <text evidence="7">The sequence shown here is derived from an EMBL/GenBank/DDBJ whole genome shotgun (WGS) entry which is preliminary data.</text>
</comment>